<dbReference type="OrthoDB" id="3256964at2"/>
<evidence type="ECO:0000313" key="3">
    <source>
        <dbReference type="Proteomes" id="UP000013015"/>
    </source>
</evidence>
<organism evidence="2 3">
    <name type="scientific">Schaalia cardiffensis F0333</name>
    <dbReference type="NCBI Taxonomy" id="888050"/>
    <lineage>
        <taxon>Bacteria</taxon>
        <taxon>Bacillati</taxon>
        <taxon>Actinomycetota</taxon>
        <taxon>Actinomycetes</taxon>
        <taxon>Actinomycetales</taxon>
        <taxon>Actinomycetaceae</taxon>
        <taxon>Schaalia</taxon>
    </lineage>
</organism>
<name>N6XBP6_9ACTO</name>
<sequence>MGIFSWLSDRFGEGDRSRDGDEHREQPATPMDAEHSPAPVGEQQPTAPIGAEHSSAPVGEQHPEALEGEAASSEEEPKAPTFTDFTVRPVTIERLGLLFDSFGWKWSLDDDGDIASRWNGHNFYFRMVGAHHDVLSVVGFWKGTPREDQREEVTFRIEEWHRTHLWPTCALREVNGELEPLAELNLDVEMGMTDQQLYTQCRCALGTTLEFFDELSEHLGVPESDDEGRESSES</sequence>
<proteinExistence type="predicted"/>
<protein>
    <recommendedName>
        <fullName evidence="4">YbjN domain-containing protein</fullName>
    </recommendedName>
</protein>
<feature type="compositionally biased region" description="Basic and acidic residues" evidence="1">
    <location>
        <begin position="10"/>
        <end position="26"/>
    </location>
</feature>
<evidence type="ECO:0000256" key="1">
    <source>
        <dbReference type="SAM" id="MobiDB-lite"/>
    </source>
</evidence>
<dbReference type="RefSeq" id="WP_005962391.1">
    <property type="nucleotide sequence ID" value="NZ_CP040505.1"/>
</dbReference>
<dbReference type="PATRIC" id="fig|888050.3.peg.634"/>
<feature type="region of interest" description="Disordered" evidence="1">
    <location>
        <begin position="1"/>
        <end position="84"/>
    </location>
</feature>
<dbReference type="HOGENOM" id="CLU_108795_0_0_11"/>
<evidence type="ECO:0008006" key="4">
    <source>
        <dbReference type="Google" id="ProtNLM"/>
    </source>
</evidence>
<dbReference type="AlphaFoldDB" id="N6XBP6"/>
<dbReference type="Proteomes" id="UP000013015">
    <property type="component" value="Unassembled WGS sequence"/>
</dbReference>
<accession>N6XBP6</accession>
<reference evidence="2 3" key="1">
    <citation type="submission" date="2013-03" db="EMBL/GenBank/DDBJ databases">
        <title>Reference genome for the Human Microbiome Project.</title>
        <authorList>
            <person name="Aqrawi P."/>
            <person name="Ayvaz T."/>
            <person name="Bess C."/>
            <person name="Blankenburg K."/>
            <person name="Coyle M."/>
            <person name="Deng J."/>
            <person name="Forbes L."/>
            <person name="Fowler G."/>
            <person name="Francisco L."/>
            <person name="Fu Q."/>
            <person name="Gibbs R."/>
            <person name="Gross S."/>
            <person name="Gubbala S."/>
            <person name="Hale W."/>
            <person name="Hemphill L."/>
            <person name="Highlander S."/>
            <person name="Hirani K."/>
            <person name="Jackson L."/>
            <person name="Jakkamsetti A."/>
            <person name="Javaid M."/>
            <person name="Jayaseelan J.C."/>
            <person name="Jiang H."/>
            <person name="Joshi V."/>
            <person name="Korchina V."/>
            <person name="Kovar C."/>
            <person name="Lara F."/>
            <person name="Lee S."/>
            <person name="Liu Y."/>
            <person name="Mata R."/>
            <person name="Mathew T."/>
            <person name="Munidasa M."/>
            <person name="Muzny D."/>
            <person name="Nazareth L."/>
            <person name="Ngo R."/>
            <person name="Nguyen L."/>
            <person name="Nguyen N."/>
            <person name="Okwuonu G."/>
            <person name="Ongeri F."/>
            <person name="Palculict T."/>
            <person name="Patil S."/>
            <person name="Petrosino J."/>
            <person name="Pham C."/>
            <person name="Pham P."/>
            <person name="Pu L.-L."/>
            <person name="Qin X."/>
            <person name="Qu J."/>
            <person name="Reid J."/>
            <person name="Ross M."/>
            <person name="Ruth R."/>
            <person name="Saada N."/>
            <person name="San Lucas F."/>
            <person name="Santibanez J."/>
            <person name="Shang Y."/>
            <person name="Simmons D."/>
            <person name="Song X.-Z."/>
            <person name="Tang L.-Y."/>
            <person name="Thornton R."/>
            <person name="Warren J."/>
            <person name="Weissenberger G."/>
            <person name="Wilczek-Boney K."/>
            <person name="Worley K."/>
            <person name="Youmans B."/>
            <person name="Zhang J."/>
            <person name="Zhang L."/>
            <person name="Zhao Z."/>
            <person name="Zhou C."/>
            <person name="Zhu D."/>
            <person name="Zhu Y."/>
        </authorList>
    </citation>
    <scope>NUCLEOTIDE SEQUENCE [LARGE SCALE GENOMIC DNA]</scope>
    <source>
        <strain evidence="2 3">F0333</strain>
    </source>
</reference>
<dbReference type="eggNOG" id="ENOG5032V8W">
    <property type="taxonomic scope" value="Bacteria"/>
</dbReference>
<evidence type="ECO:0000313" key="2">
    <source>
        <dbReference type="EMBL" id="ENO18613.1"/>
    </source>
</evidence>
<dbReference type="STRING" id="888050.HMPREF9004_0662"/>
<comment type="caution">
    <text evidence="2">The sequence shown here is derived from an EMBL/GenBank/DDBJ whole genome shotgun (WGS) entry which is preliminary data.</text>
</comment>
<dbReference type="Pfam" id="PF10722">
    <property type="entry name" value="YbjN"/>
    <property type="match status" value="1"/>
</dbReference>
<dbReference type="InterPro" id="IPR019660">
    <property type="entry name" value="Put_sensory_transdc_reg_YbjN"/>
</dbReference>
<keyword evidence="3" id="KW-1185">Reference proteome</keyword>
<gene>
    <name evidence="2" type="ORF">HMPREF9004_0662</name>
</gene>
<dbReference type="EMBL" id="AQHZ01000010">
    <property type="protein sequence ID" value="ENO18613.1"/>
    <property type="molecule type" value="Genomic_DNA"/>
</dbReference>